<accession>A0AAE5ZH27</accession>
<keyword evidence="1" id="KW-0472">Membrane</keyword>
<evidence type="ECO:0000313" key="3">
    <source>
        <dbReference type="Proteomes" id="UP000296079"/>
    </source>
</evidence>
<sequence>MVYLSHKLQNDPSDLAWRLCVGIMLMQIIVTALQLLTQVNLLSLMGFALAIFGLGSLLVGRESSPVHGEVSASDTQEE</sequence>
<dbReference type="AlphaFoldDB" id="A0AAE5ZH27"/>
<dbReference type="EMBL" id="CP039288">
    <property type="protein sequence ID" value="QCC02983.1"/>
    <property type="molecule type" value="Genomic_DNA"/>
</dbReference>
<name>A0AAE5ZH27_CUPNH</name>
<evidence type="ECO:0000313" key="2">
    <source>
        <dbReference type="EMBL" id="QCC02983.1"/>
    </source>
</evidence>
<gene>
    <name evidence="2" type="ORF">E6A55_20350</name>
</gene>
<dbReference type="RefSeq" id="WP_041687914.1">
    <property type="nucleotide sequence ID" value="NC_008314.1"/>
</dbReference>
<keyword evidence="1" id="KW-1133">Transmembrane helix</keyword>
<dbReference type="Proteomes" id="UP000296079">
    <property type="component" value="Chromosome 2"/>
</dbReference>
<proteinExistence type="predicted"/>
<protein>
    <submittedName>
        <fullName evidence="2">Uncharacterized protein</fullName>
    </submittedName>
</protein>
<reference evidence="2 3" key="1">
    <citation type="submission" date="2019-04" db="EMBL/GenBank/DDBJ databases">
        <title>Long-read de novo sequencing of Cupriavidus necator H16.</title>
        <authorList>
            <person name="Little G.T."/>
            <person name="Ehsaan M."/>
            <person name="Arenas-Lopez C."/>
            <person name="Jawed K."/>
            <person name="Winzer K."/>
            <person name="Kovacs K."/>
            <person name="Malys N."/>
            <person name="Minton N.P."/>
        </authorList>
    </citation>
    <scope>NUCLEOTIDE SEQUENCE [LARGE SCALE GENOMIC DNA]</scope>
    <source>
        <strain evidence="2 3">H16</strain>
    </source>
</reference>
<evidence type="ECO:0000256" key="1">
    <source>
        <dbReference type="SAM" id="Phobius"/>
    </source>
</evidence>
<keyword evidence="1" id="KW-0812">Transmembrane</keyword>
<feature type="transmembrane region" description="Helical" evidence="1">
    <location>
        <begin position="15"/>
        <end position="35"/>
    </location>
</feature>
<feature type="transmembrane region" description="Helical" evidence="1">
    <location>
        <begin position="41"/>
        <end position="59"/>
    </location>
</feature>
<organism evidence="2 3">
    <name type="scientific">Cupriavidus necator (strain ATCC 17699 / DSM 428 / KCTC 22496 / NCIMB 10442 / H16 / Stanier 337)</name>
    <name type="common">Ralstonia eutropha</name>
    <dbReference type="NCBI Taxonomy" id="381666"/>
    <lineage>
        <taxon>Bacteria</taxon>
        <taxon>Pseudomonadati</taxon>
        <taxon>Pseudomonadota</taxon>
        <taxon>Betaproteobacteria</taxon>
        <taxon>Burkholderiales</taxon>
        <taxon>Burkholderiaceae</taxon>
        <taxon>Cupriavidus</taxon>
    </lineage>
</organism>